<feature type="non-terminal residue" evidence="1">
    <location>
        <position position="58"/>
    </location>
</feature>
<evidence type="ECO:0000313" key="2">
    <source>
        <dbReference type="Proteomes" id="UP000823775"/>
    </source>
</evidence>
<evidence type="ECO:0000313" key="1">
    <source>
        <dbReference type="EMBL" id="MCD9645826.1"/>
    </source>
</evidence>
<proteinExistence type="predicted"/>
<sequence length="58" mass="6720">MTHSRRKSNSNEPWNNSWVPIRRLGNRRATPVIQQVVARRDDPLLKLCGIEGRLVVEV</sequence>
<keyword evidence="2" id="KW-1185">Reference proteome</keyword>
<dbReference type="Proteomes" id="UP000823775">
    <property type="component" value="Unassembled WGS sequence"/>
</dbReference>
<protein>
    <recommendedName>
        <fullName evidence="3">Ribosomal protein S12</fullName>
    </recommendedName>
</protein>
<reference evidence="1 2" key="1">
    <citation type="journal article" date="2021" name="BMC Genomics">
        <title>Datura genome reveals duplications of psychoactive alkaloid biosynthetic genes and high mutation rate following tissue culture.</title>
        <authorList>
            <person name="Rajewski A."/>
            <person name="Carter-House D."/>
            <person name="Stajich J."/>
            <person name="Litt A."/>
        </authorList>
    </citation>
    <scope>NUCLEOTIDE SEQUENCE [LARGE SCALE GENOMIC DNA]</scope>
    <source>
        <strain evidence="1">AR-01</strain>
    </source>
</reference>
<name>A0ABS8VHK5_DATST</name>
<accession>A0ABS8VHK5</accession>
<evidence type="ECO:0008006" key="3">
    <source>
        <dbReference type="Google" id="ProtNLM"/>
    </source>
</evidence>
<comment type="caution">
    <text evidence="1">The sequence shown here is derived from an EMBL/GenBank/DDBJ whole genome shotgun (WGS) entry which is preliminary data.</text>
</comment>
<gene>
    <name evidence="1" type="ORF">HAX54_035122</name>
</gene>
<dbReference type="EMBL" id="JACEIK010004562">
    <property type="protein sequence ID" value="MCD9645826.1"/>
    <property type="molecule type" value="Genomic_DNA"/>
</dbReference>
<organism evidence="1 2">
    <name type="scientific">Datura stramonium</name>
    <name type="common">Jimsonweed</name>
    <name type="synonym">Common thornapple</name>
    <dbReference type="NCBI Taxonomy" id="4076"/>
    <lineage>
        <taxon>Eukaryota</taxon>
        <taxon>Viridiplantae</taxon>
        <taxon>Streptophyta</taxon>
        <taxon>Embryophyta</taxon>
        <taxon>Tracheophyta</taxon>
        <taxon>Spermatophyta</taxon>
        <taxon>Magnoliopsida</taxon>
        <taxon>eudicotyledons</taxon>
        <taxon>Gunneridae</taxon>
        <taxon>Pentapetalae</taxon>
        <taxon>asterids</taxon>
        <taxon>lamiids</taxon>
        <taxon>Solanales</taxon>
        <taxon>Solanaceae</taxon>
        <taxon>Solanoideae</taxon>
        <taxon>Datureae</taxon>
        <taxon>Datura</taxon>
    </lineage>
</organism>